<dbReference type="Proteomes" id="UP000266723">
    <property type="component" value="Unassembled WGS sequence"/>
</dbReference>
<keyword evidence="3" id="KW-1185">Reference proteome</keyword>
<proteinExistence type="predicted"/>
<organism evidence="2 3">
    <name type="scientific">Brassica cretica</name>
    <name type="common">Mustard</name>
    <dbReference type="NCBI Taxonomy" id="69181"/>
    <lineage>
        <taxon>Eukaryota</taxon>
        <taxon>Viridiplantae</taxon>
        <taxon>Streptophyta</taxon>
        <taxon>Embryophyta</taxon>
        <taxon>Tracheophyta</taxon>
        <taxon>Spermatophyta</taxon>
        <taxon>Magnoliopsida</taxon>
        <taxon>eudicotyledons</taxon>
        <taxon>Gunneridae</taxon>
        <taxon>Pentapetalae</taxon>
        <taxon>rosids</taxon>
        <taxon>malvids</taxon>
        <taxon>Brassicales</taxon>
        <taxon>Brassicaceae</taxon>
        <taxon>Brassiceae</taxon>
        <taxon>Brassica</taxon>
    </lineage>
</organism>
<protein>
    <submittedName>
        <fullName evidence="2">Uncharacterized protein</fullName>
    </submittedName>
</protein>
<gene>
    <name evidence="2" type="ORF">DY000_02022012</name>
</gene>
<sequence length="159" mass="17812">MAVLKRHQLTAGSMFSVSGFDVILFLLLFGEENLKIQMKGVKALETPGASKDLHRLERHLQWLVVYSSMPHHDTLPTLKTQKCRLHREESGSSATSSKYGGVKKIESVTQSELNSNDLNSPLSDETQCSDRTNGHLIMFQLLKDVQPAQKQSLHILIQS</sequence>
<accession>A0ABQ7E130</accession>
<evidence type="ECO:0000313" key="2">
    <source>
        <dbReference type="EMBL" id="KAF3590175.1"/>
    </source>
</evidence>
<evidence type="ECO:0000256" key="1">
    <source>
        <dbReference type="SAM" id="Phobius"/>
    </source>
</evidence>
<reference evidence="2 3" key="1">
    <citation type="journal article" date="2020" name="BMC Genomics">
        <title>Intraspecific diversification of the crop wild relative Brassica cretica Lam. using demographic model selection.</title>
        <authorList>
            <person name="Kioukis A."/>
            <person name="Michalopoulou V.A."/>
            <person name="Briers L."/>
            <person name="Pirintsos S."/>
            <person name="Studholme D.J."/>
            <person name="Pavlidis P."/>
            <person name="Sarris P.F."/>
        </authorList>
    </citation>
    <scope>NUCLEOTIDE SEQUENCE [LARGE SCALE GENOMIC DNA]</scope>
    <source>
        <strain evidence="3">cv. PFS-1207/04</strain>
    </source>
</reference>
<comment type="caution">
    <text evidence="2">The sequence shown here is derived from an EMBL/GenBank/DDBJ whole genome shotgun (WGS) entry which is preliminary data.</text>
</comment>
<keyword evidence="1" id="KW-0812">Transmembrane</keyword>
<keyword evidence="1" id="KW-1133">Transmembrane helix</keyword>
<feature type="transmembrane region" description="Helical" evidence="1">
    <location>
        <begin position="12"/>
        <end position="29"/>
    </location>
</feature>
<dbReference type="EMBL" id="QGKV02000299">
    <property type="protein sequence ID" value="KAF3590175.1"/>
    <property type="molecule type" value="Genomic_DNA"/>
</dbReference>
<evidence type="ECO:0000313" key="3">
    <source>
        <dbReference type="Proteomes" id="UP000266723"/>
    </source>
</evidence>
<keyword evidence="1" id="KW-0472">Membrane</keyword>
<name>A0ABQ7E130_BRACR</name>